<dbReference type="EMBL" id="SIJK02000002">
    <property type="protein sequence ID" value="MBP1464507.1"/>
    <property type="molecule type" value="Genomic_DNA"/>
</dbReference>
<sequence length="186" mass="20955">MITVIVEGPGEQAIIPILARRTLAESVRIKCVNASGKANIIRRVRGFEDTLRRLHALGEQRFIILMDGDTTFEPYQSLTQEYLDMPRRATVIANELRVSVVVCWAKIETESWLIAGLAPGCTYCKLARVPAGSANTEHTPPDPKRWLKAQLRQNYTEHVQQCLATHVDLELARQRNASFATFCTHL</sequence>
<proteinExistence type="predicted"/>
<dbReference type="InterPro" id="IPR025455">
    <property type="entry name" value="DUF4276"/>
</dbReference>
<protein>
    <submittedName>
        <fullName evidence="1">DUF4276 family protein</fullName>
    </submittedName>
</protein>
<dbReference type="RefSeq" id="WP_135476279.1">
    <property type="nucleotide sequence ID" value="NZ_SIJK02000002.1"/>
</dbReference>
<organism evidence="1 2">
    <name type="scientific">Candidatus Chloroploca mongolica</name>
    <dbReference type="NCBI Taxonomy" id="2528176"/>
    <lineage>
        <taxon>Bacteria</taxon>
        <taxon>Bacillati</taxon>
        <taxon>Chloroflexota</taxon>
        <taxon>Chloroflexia</taxon>
        <taxon>Chloroflexales</taxon>
        <taxon>Chloroflexineae</taxon>
        <taxon>Oscillochloridaceae</taxon>
        <taxon>Candidatus Chloroploca</taxon>
    </lineage>
</organism>
<gene>
    <name evidence="1" type="ORF">EYB53_002180</name>
</gene>
<comment type="caution">
    <text evidence="1">The sequence shown here is derived from an EMBL/GenBank/DDBJ whole genome shotgun (WGS) entry which is preliminary data.</text>
</comment>
<accession>A0ABS4D4Y9</accession>
<evidence type="ECO:0000313" key="2">
    <source>
        <dbReference type="Proteomes" id="UP001193081"/>
    </source>
</evidence>
<dbReference type="Proteomes" id="UP001193081">
    <property type="component" value="Unassembled WGS sequence"/>
</dbReference>
<name>A0ABS4D4Y9_9CHLR</name>
<dbReference type="Pfam" id="PF14103">
    <property type="entry name" value="DUF4276"/>
    <property type="match status" value="1"/>
</dbReference>
<reference evidence="1 2" key="1">
    <citation type="submission" date="2021-03" db="EMBL/GenBank/DDBJ databases">
        <authorList>
            <person name="Grouzdev D.S."/>
        </authorList>
    </citation>
    <scope>NUCLEOTIDE SEQUENCE [LARGE SCALE GENOMIC DNA]</scope>
    <source>
        <strain evidence="1 2">M50-1</strain>
    </source>
</reference>
<keyword evidence="2" id="KW-1185">Reference proteome</keyword>
<evidence type="ECO:0000313" key="1">
    <source>
        <dbReference type="EMBL" id="MBP1464507.1"/>
    </source>
</evidence>